<keyword evidence="2" id="KW-1185">Reference proteome</keyword>
<dbReference type="EMBL" id="JAKOGI010001519">
    <property type="protein sequence ID" value="KAJ8425203.1"/>
    <property type="molecule type" value="Genomic_DNA"/>
</dbReference>
<sequence>MRWLCPPIRRRKMWSPHWSATQNNHMQTTPQRRQPSVKQISPFINPAAAPRKGKRRMGNVYTSWKWFRKATPNTSKEEVVEEIRGGARYADNVATMDMAVVIPVAAAGGLDHGPRPIHDTMGHFEEAQGRKTNIGTEPTTSVGSTLTVVARDAPIP</sequence>
<proteinExistence type="predicted"/>
<gene>
    <name evidence="1" type="ORF">Cgig2_000552</name>
</gene>
<dbReference type="AlphaFoldDB" id="A0A9Q1GS96"/>
<protein>
    <submittedName>
        <fullName evidence="1">Uncharacterized protein</fullName>
    </submittedName>
</protein>
<organism evidence="1 2">
    <name type="scientific">Carnegiea gigantea</name>
    <dbReference type="NCBI Taxonomy" id="171969"/>
    <lineage>
        <taxon>Eukaryota</taxon>
        <taxon>Viridiplantae</taxon>
        <taxon>Streptophyta</taxon>
        <taxon>Embryophyta</taxon>
        <taxon>Tracheophyta</taxon>
        <taxon>Spermatophyta</taxon>
        <taxon>Magnoliopsida</taxon>
        <taxon>eudicotyledons</taxon>
        <taxon>Gunneridae</taxon>
        <taxon>Pentapetalae</taxon>
        <taxon>Caryophyllales</taxon>
        <taxon>Cactineae</taxon>
        <taxon>Cactaceae</taxon>
        <taxon>Cactoideae</taxon>
        <taxon>Echinocereeae</taxon>
        <taxon>Carnegiea</taxon>
    </lineage>
</organism>
<dbReference type="Proteomes" id="UP001153076">
    <property type="component" value="Unassembled WGS sequence"/>
</dbReference>
<comment type="caution">
    <text evidence="1">The sequence shown here is derived from an EMBL/GenBank/DDBJ whole genome shotgun (WGS) entry which is preliminary data.</text>
</comment>
<evidence type="ECO:0000313" key="2">
    <source>
        <dbReference type="Proteomes" id="UP001153076"/>
    </source>
</evidence>
<evidence type="ECO:0000313" key="1">
    <source>
        <dbReference type="EMBL" id="KAJ8425203.1"/>
    </source>
</evidence>
<accession>A0A9Q1GS96</accession>
<reference evidence="1" key="1">
    <citation type="submission" date="2022-04" db="EMBL/GenBank/DDBJ databases">
        <title>Carnegiea gigantea Genome sequencing and assembly v2.</title>
        <authorList>
            <person name="Copetti D."/>
            <person name="Sanderson M.J."/>
            <person name="Burquez A."/>
            <person name="Wojciechowski M.F."/>
        </authorList>
    </citation>
    <scope>NUCLEOTIDE SEQUENCE</scope>
    <source>
        <strain evidence="1">SGP5-SGP5p</strain>
        <tissue evidence="1">Aerial part</tissue>
    </source>
</reference>
<name>A0A9Q1GS96_9CARY</name>